<dbReference type="SMART" id="SM00849">
    <property type="entry name" value="Lactamase_B"/>
    <property type="match status" value="1"/>
</dbReference>
<dbReference type="PANTHER" id="PTHR47619:SF1">
    <property type="entry name" value="EXODEOXYRIBONUCLEASE WALJ"/>
    <property type="match status" value="1"/>
</dbReference>
<feature type="domain" description="Metallo-beta-lactamase" evidence="1">
    <location>
        <begin position="11"/>
        <end position="179"/>
    </location>
</feature>
<dbReference type="EMBL" id="FQUG01000002">
    <property type="protein sequence ID" value="SHE34850.1"/>
    <property type="molecule type" value="Genomic_DNA"/>
</dbReference>
<proteinExistence type="predicted"/>
<protein>
    <submittedName>
        <fullName evidence="2">Phosphoribosyl 1,2-cyclic phosphodiesterase</fullName>
    </submittedName>
</protein>
<evidence type="ECO:0000313" key="3">
    <source>
        <dbReference type="Proteomes" id="UP000184404"/>
    </source>
</evidence>
<dbReference type="STRING" id="1123243.SAMN02745190_00225"/>
<dbReference type="InterPro" id="IPR001279">
    <property type="entry name" value="Metallo-B-lactamas"/>
</dbReference>
<keyword evidence="3" id="KW-1185">Reference proteome</keyword>
<dbReference type="RefSeq" id="WP_072934346.1">
    <property type="nucleotide sequence ID" value="NZ_FQUG01000002.1"/>
</dbReference>
<dbReference type="InterPro" id="IPR036866">
    <property type="entry name" value="RibonucZ/Hydroxyglut_hydro"/>
</dbReference>
<name>A0A1M4SRJ4_9FIRM</name>
<accession>A0A1M4SRJ4</accession>
<dbReference type="Gene3D" id="3.60.15.10">
    <property type="entry name" value="Ribonuclease Z/Hydroxyacylglutathione hydrolase-like"/>
    <property type="match status" value="1"/>
</dbReference>
<reference evidence="2 3" key="1">
    <citation type="submission" date="2016-11" db="EMBL/GenBank/DDBJ databases">
        <authorList>
            <person name="Jaros S."/>
            <person name="Januszkiewicz K."/>
            <person name="Wedrychowicz H."/>
        </authorList>
    </citation>
    <scope>NUCLEOTIDE SEQUENCE [LARGE SCALE GENOMIC DNA]</scope>
    <source>
        <strain evidence="2 3">DSM 10502</strain>
    </source>
</reference>
<sequence>MHTAVLGSGSKGNSVYIEMEGMHILVDAGIGVRRVMKGLKEIGVTPDMLSAVFLTHEHTDHVKGLGPLLRATEATVYTRPGTLEALPKRKELPEERLEVIHDEMKLGPLTVKAFSTLHDAADPVGYSFYGANSKCTLATDLGFITSSVQSAIDGSDVLVLETNHDPAMLKRGSYPWPLKQRILSNRGHLANEEAAWALVHMKKRPKKLFLAHLSEENNRPELAKETVERVLREQGAASPTMEITVARQNDMDFWCE</sequence>
<evidence type="ECO:0000313" key="2">
    <source>
        <dbReference type="EMBL" id="SHE34850.1"/>
    </source>
</evidence>
<dbReference type="PANTHER" id="PTHR47619">
    <property type="entry name" value="METALLO-HYDROLASE YYCJ-RELATED"/>
    <property type="match status" value="1"/>
</dbReference>
<dbReference type="Proteomes" id="UP000184404">
    <property type="component" value="Unassembled WGS sequence"/>
</dbReference>
<dbReference type="SUPFAM" id="SSF56281">
    <property type="entry name" value="Metallo-hydrolase/oxidoreductase"/>
    <property type="match status" value="1"/>
</dbReference>
<dbReference type="InterPro" id="IPR052533">
    <property type="entry name" value="WalJ/YycJ-like"/>
</dbReference>
<gene>
    <name evidence="2" type="ORF">SAMN02745190_00225</name>
</gene>
<dbReference type="AlphaFoldDB" id="A0A1M4SRJ4"/>
<evidence type="ECO:0000259" key="1">
    <source>
        <dbReference type="SMART" id="SM00849"/>
    </source>
</evidence>
<dbReference type="OrthoDB" id="9781189at2"/>
<organism evidence="2 3">
    <name type="scientific">Schwartzia succinivorans DSM 10502</name>
    <dbReference type="NCBI Taxonomy" id="1123243"/>
    <lineage>
        <taxon>Bacteria</taxon>
        <taxon>Bacillati</taxon>
        <taxon>Bacillota</taxon>
        <taxon>Negativicutes</taxon>
        <taxon>Selenomonadales</taxon>
        <taxon>Selenomonadaceae</taxon>
        <taxon>Schwartzia</taxon>
    </lineage>
</organism>
<dbReference type="Pfam" id="PF12706">
    <property type="entry name" value="Lactamase_B_2"/>
    <property type="match status" value="1"/>
</dbReference>